<feature type="transmembrane region" description="Helical" evidence="1">
    <location>
        <begin position="38"/>
        <end position="60"/>
    </location>
</feature>
<protein>
    <submittedName>
        <fullName evidence="2">Uncharacterized protein</fullName>
    </submittedName>
</protein>
<accession>A0A4T0WZP1</accession>
<evidence type="ECO:0000313" key="2">
    <source>
        <dbReference type="EMBL" id="TID24598.1"/>
    </source>
</evidence>
<dbReference type="STRING" id="52247.A0A4T0WZP1"/>
<dbReference type="Proteomes" id="UP000307173">
    <property type="component" value="Unassembled WGS sequence"/>
</dbReference>
<keyword evidence="1" id="KW-0812">Transmembrane</keyword>
<dbReference type="EMBL" id="SELW01000507">
    <property type="protein sequence ID" value="TID24598.1"/>
    <property type="molecule type" value="Genomic_DNA"/>
</dbReference>
<gene>
    <name evidence="2" type="ORF">CANINC_003071</name>
</gene>
<comment type="caution">
    <text evidence="2">The sequence shown here is derived from an EMBL/GenBank/DDBJ whole genome shotgun (WGS) entry which is preliminary data.</text>
</comment>
<evidence type="ECO:0000313" key="3">
    <source>
        <dbReference type="Proteomes" id="UP000307173"/>
    </source>
</evidence>
<organism evidence="2 3">
    <name type="scientific">Pichia inconspicua</name>
    <dbReference type="NCBI Taxonomy" id="52247"/>
    <lineage>
        <taxon>Eukaryota</taxon>
        <taxon>Fungi</taxon>
        <taxon>Dikarya</taxon>
        <taxon>Ascomycota</taxon>
        <taxon>Saccharomycotina</taxon>
        <taxon>Pichiomycetes</taxon>
        <taxon>Pichiales</taxon>
        <taxon>Pichiaceae</taxon>
        <taxon>Pichia</taxon>
    </lineage>
</organism>
<evidence type="ECO:0000256" key="1">
    <source>
        <dbReference type="SAM" id="Phobius"/>
    </source>
</evidence>
<dbReference type="AlphaFoldDB" id="A0A4T0WZP1"/>
<feature type="transmembrane region" description="Helical" evidence="1">
    <location>
        <begin position="7"/>
        <end position="26"/>
    </location>
</feature>
<proteinExistence type="predicted"/>
<dbReference type="OrthoDB" id="199930at2759"/>
<reference evidence="2 3" key="1">
    <citation type="journal article" date="2019" name="Front. Genet.">
        <title>Whole-Genome Sequencing of the Opportunistic Yeast Pathogen Candida inconspicua Uncovers Its Hybrid Origin.</title>
        <authorList>
            <person name="Mixao V."/>
            <person name="Hansen A.P."/>
            <person name="Saus E."/>
            <person name="Boekhout T."/>
            <person name="Lass-Florl C."/>
            <person name="Gabaldon T."/>
        </authorList>
    </citation>
    <scope>NUCLEOTIDE SEQUENCE [LARGE SCALE GENOMIC DNA]</scope>
    <source>
        <strain evidence="2 3">CBS 180</strain>
    </source>
</reference>
<keyword evidence="1" id="KW-0472">Membrane</keyword>
<sequence>MAISTPNMMVSISTYIQIQILAIFFRPPDDSNIDLVKLNFIAILRFFLVSLALSTILSFLGCKLADYVETFEQGQEESSFCTSDHDLLTNFDASPLLTGAGMIIATNESILTGSPTMLYLDDENPVPNLDEELMDSPSSVQTKSSYLYRTKVFTFLNDSLMYPLLLSCLLSISSTEFFINNIGTILSNIDRKDALDYELQLLSLSSTVIRVLIMLFTDKVCSEFKISKLSMFSLAVFFCGASHLFWERPGVFVQAQVYLEACF</sequence>
<name>A0A4T0WZP1_9ASCO</name>
<keyword evidence="1" id="KW-1133">Transmembrane helix</keyword>
<keyword evidence="3" id="KW-1185">Reference proteome</keyword>